<evidence type="ECO:0000256" key="1">
    <source>
        <dbReference type="ARBA" id="ARBA00001957"/>
    </source>
</evidence>
<dbReference type="FunFam" id="3.30.300.30:FF:000010">
    <property type="entry name" value="Enterobactin synthetase component F"/>
    <property type="match status" value="1"/>
</dbReference>
<feature type="domain" description="Carrier" evidence="4">
    <location>
        <begin position="2014"/>
        <end position="2089"/>
    </location>
</feature>
<dbReference type="NCBIfam" id="TIGR01733">
    <property type="entry name" value="AA-adenyl-dom"/>
    <property type="match status" value="1"/>
</dbReference>
<dbReference type="InterPro" id="IPR006162">
    <property type="entry name" value="Ppantetheine_attach_site"/>
</dbReference>
<dbReference type="Gene3D" id="3.40.50.980">
    <property type="match status" value="2"/>
</dbReference>
<dbReference type="InterPro" id="IPR000873">
    <property type="entry name" value="AMP-dep_synth/lig_dom"/>
</dbReference>
<accession>A0A0A1F4L8</accession>
<dbReference type="InterPro" id="IPR010071">
    <property type="entry name" value="AA_adenyl_dom"/>
</dbReference>
<reference evidence="6" key="1">
    <citation type="journal article" date="2014" name="Soil Biol. Biochem.">
        <title>Structure and function of bacterial communities in ageing soils: Insights from the Mendocino ecological staircase.</title>
        <authorList>
            <person name="Uroz S."/>
            <person name="Tech J.J."/>
            <person name="Sawaya N.A."/>
            <person name="Frey-Klett P."/>
            <person name="Leveau J.H.J."/>
        </authorList>
    </citation>
    <scope>NUCLEOTIDE SEQUENCE [LARGE SCALE GENOMIC DNA]</scope>
    <source>
        <strain evidence="6">Cal35</strain>
    </source>
</reference>
<dbReference type="InterPro" id="IPR041464">
    <property type="entry name" value="TubC_N"/>
</dbReference>
<feature type="domain" description="Carrier" evidence="4">
    <location>
        <begin position="1050"/>
        <end position="1124"/>
    </location>
</feature>
<dbReference type="GO" id="GO:0005829">
    <property type="term" value="C:cytosol"/>
    <property type="evidence" value="ECO:0007669"/>
    <property type="project" value="TreeGrafter"/>
</dbReference>
<protein>
    <submittedName>
        <fullName evidence="5">Siderophore biosynthesis non-ribosomal peptide synthetase modules</fullName>
    </submittedName>
</protein>
<dbReference type="InterPro" id="IPR023213">
    <property type="entry name" value="CAT-like_dom_sf"/>
</dbReference>
<dbReference type="SUPFAM" id="SSF53474">
    <property type="entry name" value="alpha/beta-Hydrolases"/>
    <property type="match status" value="1"/>
</dbReference>
<dbReference type="GO" id="GO:0031177">
    <property type="term" value="F:phosphopantetheine binding"/>
    <property type="evidence" value="ECO:0007669"/>
    <property type="project" value="InterPro"/>
</dbReference>
<dbReference type="InterPro" id="IPR045851">
    <property type="entry name" value="AMP-bd_C_sf"/>
</dbReference>
<keyword evidence="3" id="KW-0597">Phosphoprotein</keyword>
<dbReference type="Pfam" id="PF00975">
    <property type="entry name" value="Thioesterase"/>
    <property type="match status" value="1"/>
</dbReference>
<evidence type="ECO:0000313" key="6">
    <source>
        <dbReference type="Proteomes" id="UP000030302"/>
    </source>
</evidence>
<dbReference type="RefSeq" id="WP_052134544.1">
    <property type="nucleotide sequence ID" value="NZ_CP009962.1"/>
</dbReference>
<evidence type="ECO:0000256" key="2">
    <source>
        <dbReference type="ARBA" id="ARBA00022450"/>
    </source>
</evidence>
<dbReference type="PANTHER" id="PTHR45527:SF1">
    <property type="entry name" value="FATTY ACID SYNTHASE"/>
    <property type="match status" value="1"/>
</dbReference>
<dbReference type="KEGG" id="care:LT85_0341"/>
<dbReference type="GO" id="GO:0009239">
    <property type="term" value="P:enterobactin biosynthetic process"/>
    <property type="evidence" value="ECO:0007669"/>
    <property type="project" value="TreeGrafter"/>
</dbReference>
<dbReference type="SUPFAM" id="SSF47336">
    <property type="entry name" value="ACP-like"/>
    <property type="match status" value="2"/>
</dbReference>
<keyword evidence="2" id="KW-0596">Phosphopantetheine</keyword>
<dbReference type="CDD" id="cd19531">
    <property type="entry name" value="LCL_NRPS-like"/>
    <property type="match status" value="1"/>
</dbReference>
<dbReference type="InterPro" id="IPR044894">
    <property type="entry name" value="TubC_N_sf"/>
</dbReference>
<dbReference type="InterPro" id="IPR020802">
    <property type="entry name" value="TesA-like"/>
</dbReference>
<comment type="cofactor">
    <cofactor evidence="1">
        <name>pantetheine 4'-phosphate</name>
        <dbReference type="ChEBI" id="CHEBI:47942"/>
    </cofactor>
</comment>
<dbReference type="Gene3D" id="2.30.38.10">
    <property type="entry name" value="Luciferase, Domain 3"/>
    <property type="match status" value="1"/>
</dbReference>
<dbReference type="HOGENOM" id="CLU_000022_2_2_4"/>
<dbReference type="Pfam" id="PF00501">
    <property type="entry name" value="AMP-binding"/>
    <property type="match status" value="1"/>
</dbReference>
<sequence>MSADAIRLLAELNRAGIALWAEEGQLRFRSRKGQLTAQLKAALATHRDALLALLGAAGASETAIGKRSAAADDPVPLSAQQHAVWMAEQNGGGKAFLIPGALSLAGQLDKAALRAAFQGLLNRHEAFRTAIRVEHEQPMQVVMPAVQFEMPQIDLSGLSEVEQSARVSALLAAEAEQPFQLEIAPLLRARLIVLGSERHVLILTPHHIVADGWSIDIMVRELSHLYQPGVALPTAELQLGAAPLGYADFAAWQEARSRQGEDSADLAYWRSTLANLPAPLELPSERPQGAVAEFAGASLRAELPASACSGLRRLATQAGTTLFSALASAFAALLYRYSGQTDLIIGTAIAGRGRTELEGVIGLFAGRLPLRLDLEGDPSFRELLKRLAATAAEAFSHAEVPAERILSEAVAPDARSGLFQVMIALQNAVSSKLAFAGLEVQPLPISGDTAKFDLFLAIDEIGDTLALSLEYSTARFGQEGMQQLLTHLVRLTSAAVDAPDLPLSRLPMLTPQERQDLLSAGDNAAPWPGPDNLWQRFSQMAAAAPEQLALIAPPQWGELKTDDMTYGALHARALAIAARLLQAGMQPGEVVALNGQRSAGFIEGMLGILAAGGSYMPIAPDLPAARIAELLEDTAASILVCVSNDCPIPATQFRAIVCTGDIGNLPDASSLEMPATAADARAYVMFTSGSTGRPKGVEVTHANVVHFVAGMPTTPGDGNAVFLHFAPTGFDASVLEIWSALLTGARLVIAPPGLPSLDALADLMEAHRVSASFLTAGLFQQLCEVRAATLSKLDCLMAGGDRVSLNAVRAVMACGGRVRLYNGYGPTETTVIACHHEVRLADIDPAAHSLPIGKAHGNTRLYVLDSHGEPVAAGVIGELYIGGGGVAAGYINRPDLSAERFLPDPFSSEPQARMYRSGDLVRRRSDGVLDFLGRADRQLKIRGFRIEPGEIEASLSAHPAVAQAAVELKTVSGHARLVAYIVAAQPATDQHNPLDLAAIRGFLVQRLPEHMIPGALVILDSLPLTRNGKLDRAALPLPVAEAAGETLRTPPSSPESLILAGIWQDVLQVAQVGMEDNFYDLGGDSIMAMQVAMRLTRQGWELRPQEMLRHPTLQAQSTLMRRRQQAFVKRSDHGPLPATPIQNWFFNLELANRHHWNQAVRLALEPQALSALEPALLQLEQTHEALRLRFLNTADGWLQQAVATAASPLLRVTADNPAQALAHIEAAQASLDIQSGPVWRAVLVEGDHDEWPHLVLIAHHLVVDGVSWRILLEDLTLALQGKAIEAPALGITDWAAHLATSASPAQSDAMPTPTPALPPFDWPDGAHLEADTGIVTLQLPPQVAADLLGAANLPYRTEPTELLLAGVMLGLRDAFDRGDLSVALERHGREVEGVDLSGTVGWFTAITPVHLALAADAGTGQALLALKQTIRSAAREMSSGREMPAVAFNYLGRFDNSLPPGGPFMLVEESSGATSAAKNSRPYPLEIVASVDSTGLRMDFRFSHGQFAQRTVEAWAAAAKLALLDVVEHTKTTEAGGRAPCDFPLAGIATQHELDALLADNRLSAGQIADVLPVSSQQRGMLLENMAHRERGLHIEQFVATFEGPLDYSALESSWGSLVTRHETLRSSFIWRPAGDPLCVVFERHAAAWQHLDWSARDAASQQQDIADWLQQDSRAGFDGNGVPLRFATIRLTPESWLFVWTYHHALLDGWSVAQLLSEVLDGNGSQTLPDSVRDHASWLASRDREAAAAFWQQNLAHAQTPTIPGRYVEQLAPGTGHADQRRQVPAGVVQQLEQLARRHRTTPALVAQGAWALVMAWASGRSDIVFSITVSGRPAEVAGSEAWVGLFINSLPLRLTVPATGNAWQWLGELGAVSAALTPYEWCTGGDIHSWSGLPLTRALSDTLLIFENFPRAQHQPQAGNEDSALPQLVDVAGHGSRTRFPVTLVIVPDNGWRCELAGDNTYFPESESEKLLDAFVVLLRQLIEDNIDIAAAQAILPSPPGICIPVARTAQAPRTPLELDLAKLWEDLFSYSPIGIDDNFFSLGGHSLLALDLMSRLRIRFGRNIPFTAFLRDPTIGSLSRLLEGDVEKGGVSLLPLGVAGQPMYLMPGASGNPLAYLPLAQILEGRIALIGAQPDMLLESGAISIEAIAAELARSIDLYQPHGTVHLAGHSFGAVVAFETARQLTQTGRHVGALILIDTTVPDGGKEFIGYGERDWIVAISDAAASYFGRAVEIRMEQLEGLSPQQQRSLLLQRFKAAGTLPAGASVEVIDDLLLTYQRSIEALSTYQPQYWDGALSVIRSSETPAPADPALGWGALCREISATFQAPGDHITMVTEAHAAALAGLIQQSMDANPVATT</sequence>
<dbReference type="InterPro" id="IPR036736">
    <property type="entry name" value="ACP-like_sf"/>
</dbReference>
<dbReference type="SUPFAM" id="SSF56801">
    <property type="entry name" value="Acetyl-CoA synthetase-like"/>
    <property type="match status" value="1"/>
</dbReference>
<dbReference type="InterPro" id="IPR009081">
    <property type="entry name" value="PP-bd_ACP"/>
</dbReference>
<dbReference type="EMBL" id="CP009962">
    <property type="protein sequence ID" value="AIY39501.1"/>
    <property type="molecule type" value="Genomic_DNA"/>
</dbReference>
<dbReference type="Pfam" id="PF00668">
    <property type="entry name" value="Condensation"/>
    <property type="match status" value="3"/>
</dbReference>
<proteinExistence type="predicted"/>
<dbReference type="InterPro" id="IPR020806">
    <property type="entry name" value="PKS_PP-bd"/>
</dbReference>
<evidence type="ECO:0000313" key="5">
    <source>
        <dbReference type="EMBL" id="AIY39501.1"/>
    </source>
</evidence>
<dbReference type="SMART" id="SM00823">
    <property type="entry name" value="PKS_PP"/>
    <property type="match status" value="2"/>
</dbReference>
<dbReference type="STRING" id="279058.LT85_0341"/>
<dbReference type="GO" id="GO:0009366">
    <property type="term" value="C:enterobactin synthetase complex"/>
    <property type="evidence" value="ECO:0007669"/>
    <property type="project" value="TreeGrafter"/>
</dbReference>
<dbReference type="Gene3D" id="3.30.559.10">
    <property type="entry name" value="Chloramphenicol acetyltransferase-like domain"/>
    <property type="match status" value="3"/>
</dbReference>
<dbReference type="Pfam" id="PF13193">
    <property type="entry name" value="AMP-binding_C"/>
    <property type="match status" value="1"/>
</dbReference>
<dbReference type="Pfam" id="PF18563">
    <property type="entry name" value="TubC_N"/>
    <property type="match status" value="1"/>
</dbReference>
<dbReference type="InterPro" id="IPR001242">
    <property type="entry name" value="Condensation_dom"/>
</dbReference>
<dbReference type="GO" id="GO:0043041">
    <property type="term" value="P:amino acid activation for nonribosomal peptide biosynthetic process"/>
    <property type="evidence" value="ECO:0007669"/>
    <property type="project" value="TreeGrafter"/>
</dbReference>
<dbReference type="PROSITE" id="PS00012">
    <property type="entry name" value="PHOSPHOPANTETHEINE"/>
    <property type="match status" value="1"/>
</dbReference>
<evidence type="ECO:0000256" key="3">
    <source>
        <dbReference type="ARBA" id="ARBA00022553"/>
    </source>
</evidence>
<gene>
    <name evidence="5" type="ORF">LT85_0341</name>
</gene>
<dbReference type="InterPro" id="IPR029058">
    <property type="entry name" value="AB_hydrolase_fold"/>
</dbReference>
<dbReference type="Proteomes" id="UP000030302">
    <property type="component" value="Chromosome"/>
</dbReference>
<dbReference type="FunFam" id="2.30.38.10:FF:000001">
    <property type="entry name" value="Non-ribosomal peptide synthetase PvdI"/>
    <property type="match status" value="1"/>
</dbReference>
<dbReference type="Pfam" id="PF00550">
    <property type="entry name" value="PP-binding"/>
    <property type="match status" value="2"/>
</dbReference>
<dbReference type="PANTHER" id="PTHR45527">
    <property type="entry name" value="NONRIBOSOMAL PEPTIDE SYNTHETASE"/>
    <property type="match status" value="1"/>
</dbReference>
<dbReference type="SMART" id="SM00824">
    <property type="entry name" value="PKS_TE"/>
    <property type="match status" value="1"/>
</dbReference>
<dbReference type="Gene3D" id="1.10.10.1830">
    <property type="entry name" value="Non-ribosomal peptide synthase, adenylation domain"/>
    <property type="match status" value="1"/>
</dbReference>
<dbReference type="InterPro" id="IPR025110">
    <property type="entry name" value="AMP-bd_C"/>
</dbReference>
<dbReference type="PROSITE" id="PS50075">
    <property type="entry name" value="CARRIER"/>
    <property type="match status" value="2"/>
</dbReference>
<organism evidence="5 6">
    <name type="scientific">Collimonas arenae</name>
    <dbReference type="NCBI Taxonomy" id="279058"/>
    <lineage>
        <taxon>Bacteria</taxon>
        <taxon>Pseudomonadati</taxon>
        <taxon>Pseudomonadota</taxon>
        <taxon>Betaproteobacteria</taxon>
        <taxon>Burkholderiales</taxon>
        <taxon>Oxalobacteraceae</taxon>
        <taxon>Collimonas</taxon>
    </lineage>
</organism>
<keyword evidence="6" id="KW-1185">Reference proteome</keyword>
<dbReference type="GO" id="GO:0047527">
    <property type="term" value="F:2,3-dihydroxybenzoate-serine ligase activity"/>
    <property type="evidence" value="ECO:0007669"/>
    <property type="project" value="TreeGrafter"/>
</dbReference>
<dbReference type="SUPFAM" id="SSF52777">
    <property type="entry name" value="CoA-dependent acyltransferases"/>
    <property type="match status" value="6"/>
</dbReference>
<dbReference type="Gene3D" id="3.30.559.30">
    <property type="entry name" value="Nonribosomal peptide synthetase, condensation domain"/>
    <property type="match status" value="3"/>
</dbReference>
<dbReference type="CDD" id="cd12117">
    <property type="entry name" value="A_NRPS_Srf_like"/>
    <property type="match status" value="1"/>
</dbReference>
<dbReference type="InterPro" id="IPR020845">
    <property type="entry name" value="AMP-binding_CS"/>
</dbReference>
<dbReference type="Gene3D" id="1.10.1200.10">
    <property type="entry name" value="ACP-like"/>
    <property type="match status" value="2"/>
</dbReference>
<dbReference type="Gene3D" id="3.40.50.1820">
    <property type="entry name" value="alpha/beta hydrolase"/>
    <property type="match status" value="1"/>
</dbReference>
<name>A0A0A1F4L8_9BURK</name>
<dbReference type="PROSITE" id="PS00455">
    <property type="entry name" value="AMP_BINDING"/>
    <property type="match status" value="1"/>
</dbReference>
<dbReference type="Gene3D" id="3.30.300.30">
    <property type="match status" value="1"/>
</dbReference>
<dbReference type="InterPro" id="IPR001031">
    <property type="entry name" value="Thioesterase"/>
</dbReference>
<dbReference type="OrthoDB" id="8824838at2"/>
<evidence type="ECO:0000259" key="4">
    <source>
        <dbReference type="PROSITE" id="PS50075"/>
    </source>
</evidence>